<dbReference type="Proteomes" id="UP001383192">
    <property type="component" value="Unassembled WGS sequence"/>
</dbReference>
<feature type="compositionally biased region" description="Low complexity" evidence="1">
    <location>
        <begin position="239"/>
        <end position="261"/>
    </location>
</feature>
<feature type="region of interest" description="Disordered" evidence="1">
    <location>
        <begin position="186"/>
        <end position="354"/>
    </location>
</feature>
<feature type="compositionally biased region" description="Polar residues" evidence="1">
    <location>
        <begin position="88"/>
        <end position="112"/>
    </location>
</feature>
<dbReference type="AlphaFoldDB" id="A0AAW0DQN1"/>
<feature type="compositionally biased region" description="Basic and acidic residues" evidence="1">
    <location>
        <begin position="333"/>
        <end position="354"/>
    </location>
</feature>
<feature type="compositionally biased region" description="Low complexity" evidence="1">
    <location>
        <begin position="212"/>
        <end position="226"/>
    </location>
</feature>
<evidence type="ECO:0000313" key="3">
    <source>
        <dbReference type="Proteomes" id="UP001383192"/>
    </source>
</evidence>
<feature type="compositionally biased region" description="Basic and acidic residues" evidence="1">
    <location>
        <begin position="526"/>
        <end position="538"/>
    </location>
</feature>
<protein>
    <submittedName>
        <fullName evidence="2">Uncharacterized protein</fullName>
    </submittedName>
</protein>
<proteinExistence type="predicted"/>
<feature type="compositionally biased region" description="Polar residues" evidence="1">
    <location>
        <begin position="201"/>
        <end position="211"/>
    </location>
</feature>
<feature type="compositionally biased region" description="Basic and acidic residues" evidence="1">
    <location>
        <begin position="698"/>
        <end position="713"/>
    </location>
</feature>
<keyword evidence="3" id="KW-1185">Reference proteome</keyword>
<feature type="compositionally biased region" description="Basic residues" evidence="1">
    <location>
        <begin position="122"/>
        <end position="132"/>
    </location>
</feature>
<gene>
    <name evidence="2" type="ORF">VNI00_003982</name>
</gene>
<accession>A0AAW0DQN1</accession>
<feature type="compositionally biased region" description="Polar residues" evidence="1">
    <location>
        <begin position="513"/>
        <end position="525"/>
    </location>
</feature>
<evidence type="ECO:0000256" key="1">
    <source>
        <dbReference type="SAM" id="MobiDB-lite"/>
    </source>
</evidence>
<feature type="region of interest" description="Disordered" evidence="1">
    <location>
        <begin position="463"/>
        <end position="545"/>
    </location>
</feature>
<comment type="caution">
    <text evidence="2">The sequence shown here is derived from an EMBL/GenBank/DDBJ whole genome shotgun (WGS) entry which is preliminary data.</text>
</comment>
<sequence>MVNSSDSEGEGAIGFGRKAQDSSSSRESSPARRQKRSFSPTSDDEDLVVPEAPNDDTPPPEDRPLIRQAVAFSAPGGSSSLGFGSSGTTAINTYQASVPAPSSTTSKQTFLPGQSVPPPPKPARKTGKRRPKGTYPEHSGRFRLTDMTPAAPEVVNPPMVNPSPAFPMQTTSAFMTSAPYYQNTPTFPIRASQPSPAPTLATISSDGTFRFSTTPPASATLPAPSSQPNMNFPLPNVVLPAPAGSLPAPKPKAGASKKSGSITGAVQSDMPVQPVPPQTNVLPDPSMQRHEFVPTQNNTPAMKPYYRRDYNDPPPNSSLPPALQPVNPKNRRKLAEKSGKIVPEKDKEKEKEKKAVPRRMLTLLIIDFRSGEEDPQLAEVQVPLRPVDPHFPEDGFWANANDVAEELQNSPSRIDGQAKVFTMRGRYRQFFLRVKQDNSWEVSTANLSVKADRTIDIYVEKPARPGVFPEPPRLPQEYPSTPELELRYPASSSRYNERTDSSSSRKRRASKSPTYSPSPQLSNSKQDPRSPKKAKSIDSEEEDEELFATPLDAHLQQWEYESPDTDEEPEKLNRLIADRIDPLLQTHEKEWEEFFSCKSQPQHVPSMLAQYQFVQKMADKIQMSHILDALHADTRNYPKFGDECTETLKLLAFYGPEGTRKQDPRIKEMMQDRSEPEYGAKPIKRFLHLLRKIDDEWNSEQRKQQDLSMRDSAGEQNTG</sequence>
<reference evidence="2 3" key="1">
    <citation type="submission" date="2024-01" db="EMBL/GenBank/DDBJ databases">
        <title>A draft genome for a cacao thread blight-causing isolate of Paramarasmius palmivorus.</title>
        <authorList>
            <person name="Baruah I.K."/>
            <person name="Bukari Y."/>
            <person name="Amoako-Attah I."/>
            <person name="Meinhardt L.W."/>
            <person name="Bailey B.A."/>
            <person name="Cohen S.P."/>
        </authorList>
    </citation>
    <scope>NUCLEOTIDE SEQUENCE [LARGE SCALE GENOMIC DNA]</scope>
    <source>
        <strain evidence="2 3">GH-12</strain>
    </source>
</reference>
<feature type="region of interest" description="Disordered" evidence="1">
    <location>
        <begin position="1"/>
        <end position="158"/>
    </location>
</feature>
<dbReference type="EMBL" id="JAYKXP010000010">
    <property type="protein sequence ID" value="KAK7053356.1"/>
    <property type="molecule type" value="Genomic_DNA"/>
</dbReference>
<organism evidence="2 3">
    <name type="scientific">Paramarasmius palmivorus</name>
    <dbReference type="NCBI Taxonomy" id="297713"/>
    <lineage>
        <taxon>Eukaryota</taxon>
        <taxon>Fungi</taxon>
        <taxon>Dikarya</taxon>
        <taxon>Basidiomycota</taxon>
        <taxon>Agaricomycotina</taxon>
        <taxon>Agaricomycetes</taxon>
        <taxon>Agaricomycetidae</taxon>
        <taxon>Agaricales</taxon>
        <taxon>Marasmiineae</taxon>
        <taxon>Marasmiaceae</taxon>
        <taxon>Paramarasmius</taxon>
    </lineage>
</organism>
<feature type="region of interest" description="Disordered" evidence="1">
    <location>
        <begin position="698"/>
        <end position="719"/>
    </location>
</feature>
<evidence type="ECO:0000313" key="2">
    <source>
        <dbReference type="EMBL" id="KAK7053356.1"/>
    </source>
</evidence>
<feature type="compositionally biased region" description="Low complexity" evidence="1">
    <location>
        <begin position="76"/>
        <end position="87"/>
    </location>
</feature>
<name>A0AAW0DQN1_9AGAR</name>